<dbReference type="EMBL" id="LNXY01000027">
    <property type="protein sequence ID" value="KTC85722.1"/>
    <property type="molecule type" value="Genomic_DNA"/>
</dbReference>
<feature type="transmembrane region" description="Helical" evidence="2">
    <location>
        <begin position="284"/>
        <end position="306"/>
    </location>
</feature>
<dbReference type="CDD" id="cd06257">
    <property type="entry name" value="DnaJ"/>
    <property type="match status" value="1"/>
</dbReference>
<evidence type="ECO:0000259" key="3">
    <source>
        <dbReference type="PROSITE" id="PS50076"/>
    </source>
</evidence>
<protein>
    <submittedName>
        <fullName evidence="4">Chaperone protein DnaJ</fullName>
    </submittedName>
</protein>
<keyword evidence="2" id="KW-0812">Transmembrane</keyword>
<keyword evidence="1" id="KW-0143">Chaperone</keyword>
<comment type="caution">
    <text evidence="4">The sequence shown here is derived from an EMBL/GenBank/DDBJ whole genome shotgun (WGS) entry which is preliminary data.</text>
</comment>
<sequence length="521" mass="59278">MRLDFELLDTLELSLTDLDNLTEEEKKAKIRKQYWRLALQYHPDRGGDEARFKEIATAYGQILSDEEADESLEINRYFTVVDFNLPDTAFDLLSREAIDEAYEGLLSDFRILASEEEKYNFARQNASFISLAQLLKREESRLNGELGSYFLNQLEMPVWQSYQHEWRKLMLSLFAEEYLDDFQYRNAIVTGELWSLLATRKLLSPVKLLVALLNSIILGITVVSNYLFAKKLIRPLVQEFSQCYNDFQQGNLNIWAVARIGIKIMGLIALVTLPLVFFPLTSTLILSIPLAGSLLTILACPVNRIVRPLSQYTGLSPYVVNAALVIGLGVSAYLFINFFPITVMASLLTPMSIALTLYMIYGVVLSIKKLYEINPSLALFQLIYFIFATAVGLLAYFLFPIDTTPLTDFLINLIGAIFIYQENRLLDNYKQDMADQIEMLPLPQEEIPEDIKDTVLQKVKTGHYSSKFFHTPKDAAYIPTIERTVWQQAASFFGGGQPQSATKATWEKEPILPYLALEVGC</sequence>
<feature type="transmembrane region" description="Helical" evidence="2">
    <location>
        <begin position="318"/>
        <end position="336"/>
    </location>
</feature>
<feature type="transmembrane region" description="Helical" evidence="2">
    <location>
        <begin position="260"/>
        <end position="278"/>
    </location>
</feature>
<dbReference type="Pfam" id="PF00226">
    <property type="entry name" value="DnaJ"/>
    <property type="match status" value="1"/>
</dbReference>
<feature type="domain" description="J" evidence="3">
    <location>
        <begin position="14"/>
        <end position="78"/>
    </location>
</feature>
<dbReference type="STRING" id="1212489.Ldro_2047"/>
<keyword evidence="5" id="KW-1185">Reference proteome</keyword>
<gene>
    <name evidence="4" type="ORF">Ldro_2047</name>
</gene>
<feature type="transmembrane region" description="Helical" evidence="2">
    <location>
        <begin position="405"/>
        <end position="421"/>
    </location>
</feature>
<evidence type="ECO:0000313" key="5">
    <source>
        <dbReference type="Proteomes" id="UP000054736"/>
    </source>
</evidence>
<feature type="transmembrane region" description="Helical" evidence="2">
    <location>
        <begin position="208"/>
        <end position="228"/>
    </location>
</feature>
<evidence type="ECO:0000313" key="4">
    <source>
        <dbReference type="EMBL" id="KTC85722.1"/>
    </source>
</evidence>
<dbReference type="PROSITE" id="PS50076">
    <property type="entry name" value="DNAJ_2"/>
    <property type="match status" value="1"/>
</dbReference>
<dbReference type="SUPFAM" id="SSF46565">
    <property type="entry name" value="Chaperone J-domain"/>
    <property type="match status" value="1"/>
</dbReference>
<dbReference type="Proteomes" id="UP000054736">
    <property type="component" value="Unassembled WGS sequence"/>
</dbReference>
<accession>A0A0W0SQM8</accession>
<dbReference type="InterPro" id="IPR036869">
    <property type="entry name" value="J_dom_sf"/>
</dbReference>
<dbReference type="InterPro" id="IPR001623">
    <property type="entry name" value="DnaJ_domain"/>
</dbReference>
<proteinExistence type="predicted"/>
<evidence type="ECO:0000256" key="2">
    <source>
        <dbReference type="SAM" id="Phobius"/>
    </source>
</evidence>
<dbReference type="RefSeq" id="WP_058496334.1">
    <property type="nucleotide sequence ID" value="NZ_CAAAIU010000005.1"/>
</dbReference>
<dbReference type="SMART" id="SM00271">
    <property type="entry name" value="DnaJ"/>
    <property type="match status" value="1"/>
</dbReference>
<organism evidence="4 5">
    <name type="scientific">Legionella drozanskii LLAP-1</name>
    <dbReference type="NCBI Taxonomy" id="1212489"/>
    <lineage>
        <taxon>Bacteria</taxon>
        <taxon>Pseudomonadati</taxon>
        <taxon>Pseudomonadota</taxon>
        <taxon>Gammaproteobacteria</taxon>
        <taxon>Legionellales</taxon>
        <taxon>Legionellaceae</taxon>
        <taxon>Legionella</taxon>
    </lineage>
</organism>
<dbReference type="Gene3D" id="1.10.287.110">
    <property type="entry name" value="DnaJ domain"/>
    <property type="match status" value="1"/>
</dbReference>
<keyword evidence="2" id="KW-0472">Membrane</keyword>
<reference evidence="4 5" key="1">
    <citation type="submission" date="2015-11" db="EMBL/GenBank/DDBJ databases">
        <title>Genomic analysis of 38 Legionella species identifies large and diverse effector repertoires.</title>
        <authorList>
            <person name="Burstein D."/>
            <person name="Amaro F."/>
            <person name="Zusman T."/>
            <person name="Lifshitz Z."/>
            <person name="Cohen O."/>
            <person name="Gilbert J.A."/>
            <person name="Pupko T."/>
            <person name="Shuman H.A."/>
            <person name="Segal G."/>
        </authorList>
    </citation>
    <scope>NUCLEOTIDE SEQUENCE [LARGE SCALE GENOMIC DNA]</scope>
    <source>
        <strain evidence="4 5">ATCC 700990</strain>
    </source>
</reference>
<evidence type="ECO:0000256" key="1">
    <source>
        <dbReference type="ARBA" id="ARBA00023186"/>
    </source>
</evidence>
<dbReference type="PATRIC" id="fig|1212489.4.peg.2163"/>
<dbReference type="OrthoDB" id="581986at2"/>
<feature type="transmembrane region" description="Helical" evidence="2">
    <location>
        <begin position="342"/>
        <end position="365"/>
    </location>
</feature>
<feature type="transmembrane region" description="Helical" evidence="2">
    <location>
        <begin position="377"/>
        <end position="399"/>
    </location>
</feature>
<name>A0A0W0SQM8_9GAMM</name>
<keyword evidence="2" id="KW-1133">Transmembrane helix</keyword>
<dbReference type="AlphaFoldDB" id="A0A0W0SQM8"/>